<evidence type="ECO:0000313" key="2">
    <source>
        <dbReference type="Proteomes" id="UP000515153"/>
    </source>
</evidence>
<dbReference type="AlphaFoldDB" id="A0A6P8B774"/>
<dbReference type="Proteomes" id="UP000515153">
    <property type="component" value="Chromosome I"/>
</dbReference>
<accession>A0A6P8B774</accession>
<evidence type="ECO:0000256" key="1">
    <source>
        <dbReference type="SAM" id="SignalP"/>
    </source>
</evidence>
<keyword evidence="1" id="KW-0732">Signal</keyword>
<protein>
    <submittedName>
        <fullName evidence="3">Uncharacterized protein</fullName>
    </submittedName>
</protein>
<dbReference type="GeneID" id="41960107"/>
<reference evidence="3" key="2">
    <citation type="submission" date="2019-10" db="EMBL/GenBank/DDBJ databases">
        <authorList>
            <consortium name="NCBI Genome Project"/>
        </authorList>
    </citation>
    <scope>NUCLEOTIDE SEQUENCE</scope>
    <source>
        <strain evidence="3">NI907</strain>
    </source>
</reference>
<sequence length="136" mass="14620">MRFSTYLVTAVITLPAAVLTAPTGVVFPGDIASRDISDVQGANTHTLLSRAPRRVELKDECSASGYSPIPEADKATWYQAARDALRDAGIYGGTIIYPPHGAGHSRDSEEHITVRPAKGKLMHVYKDGSYTFGSDV</sequence>
<name>A0A6P8B774_PYRGI</name>
<organism evidence="2 3">
    <name type="scientific">Pyricularia grisea</name>
    <name type="common">Crabgrass-specific blast fungus</name>
    <name type="synonym">Magnaporthe grisea</name>
    <dbReference type="NCBI Taxonomy" id="148305"/>
    <lineage>
        <taxon>Eukaryota</taxon>
        <taxon>Fungi</taxon>
        <taxon>Dikarya</taxon>
        <taxon>Ascomycota</taxon>
        <taxon>Pezizomycotina</taxon>
        <taxon>Sordariomycetes</taxon>
        <taxon>Sordariomycetidae</taxon>
        <taxon>Magnaporthales</taxon>
        <taxon>Pyriculariaceae</taxon>
        <taxon>Pyricularia</taxon>
    </lineage>
</organism>
<keyword evidence="2" id="KW-1185">Reference proteome</keyword>
<evidence type="ECO:0000313" key="3">
    <source>
        <dbReference type="RefSeq" id="XP_030982988.1"/>
    </source>
</evidence>
<reference evidence="3" key="3">
    <citation type="submission" date="2025-08" db="UniProtKB">
        <authorList>
            <consortium name="RefSeq"/>
        </authorList>
    </citation>
    <scope>IDENTIFICATION</scope>
    <source>
        <strain evidence="3">NI907</strain>
    </source>
</reference>
<feature type="signal peptide" evidence="1">
    <location>
        <begin position="1"/>
        <end position="20"/>
    </location>
</feature>
<dbReference type="RefSeq" id="XP_030982988.1">
    <property type="nucleotide sequence ID" value="XM_031125198.1"/>
</dbReference>
<reference evidence="2 3" key="1">
    <citation type="journal article" date="2019" name="Mol. Biol. Evol.">
        <title>Blast fungal genomes show frequent chromosomal changes, gene gains and losses, and effector gene turnover.</title>
        <authorList>
            <person name="Gomez Luciano L.B."/>
            <person name="Jason Tsai I."/>
            <person name="Chuma I."/>
            <person name="Tosa Y."/>
            <person name="Chen Y.H."/>
            <person name="Li J.Y."/>
            <person name="Li M.Y."/>
            <person name="Jade Lu M.Y."/>
            <person name="Nakayashiki H."/>
            <person name="Li W.H."/>
        </authorList>
    </citation>
    <scope>NUCLEOTIDE SEQUENCE [LARGE SCALE GENOMIC DNA]</scope>
    <source>
        <strain evidence="2 3">NI907</strain>
    </source>
</reference>
<dbReference type="KEGG" id="pgri:PgNI_05161"/>
<proteinExistence type="predicted"/>
<gene>
    <name evidence="3" type="ORF">PgNI_05161</name>
</gene>
<feature type="chain" id="PRO_5027946978" evidence="1">
    <location>
        <begin position="21"/>
        <end position="136"/>
    </location>
</feature>